<dbReference type="AlphaFoldDB" id="A0A951PG40"/>
<dbReference type="CDD" id="cd02042">
    <property type="entry name" value="ParAB_family"/>
    <property type="match status" value="1"/>
</dbReference>
<dbReference type="PANTHER" id="PTHR13696:SF96">
    <property type="entry name" value="COBQ_COBB_MIND_PARA NUCLEOTIDE BINDING DOMAIN-CONTAINING PROTEIN"/>
    <property type="match status" value="1"/>
</dbReference>
<comment type="caution">
    <text evidence="2">The sequence shown here is derived from an EMBL/GenBank/DDBJ whole genome shotgun (WGS) entry which is preliminary data.</text>
</comment>
<name>A0A951PG40_9CYAN</name>
<organism evidence="2 3">
    <name type="scientific">Symplocastrum torsivum CPER-KK1</name>
    <dbReference type="NCBI Taxonomy" id="450513"/>
    <lineage>
        <taxon>Bacteria</taxon>
        <taxon>Bacillati</taxon>
        <taxon>Cyanobacteriota</taxon>
        <taxon>Cyanophyceae</taxon>
        <taxon>Oscillatoriophycideae</taxon>
        <taxon>Oscillatoriales</taxon>
        <taxon>Microcoleaceae</taxon>
        <taxon>Symplocastrum</taxon>
    </lineage>
</organism>
<proteinExistence type="predicted"/>
<protein>
    <submittedName>
        <fullName evidence="2">ParA family protein</fullName>
    </submittedName>
</protein>
<dbReference type="PANTHER" id="PTHR13696">
    <property type="entry name" value="P-LOOP CONTAINING NUCLEOSIDE TRIPHOSPHATE HYDROLASE"/>
    <property type="match status" value="1"/>
</dbReference>
<accession>A0A951PG40</accession>
<gene>
    <name evidence="2" type="ORF">KME25_01945</name>
</gene>
<reference evidence="2" key="1">
    <citation type="submission" date="2021-05" db="EMBL/GenBank/DDBJ databases">
        <authorList>
            <person name="Pietrasiak N."/>
            <person name="Ward R."/>
            <person name="Stajich J.E."/>
            <person name="Kurbessoian T."/>
        </authorList>
    </citation>
    <scope>NUCLEOTIDE SEQUENCE</scope>
    <source>
        <strain evidence="2">CPER-KK1</strain>
    </source>
</reference>
<dbReference type="InterPro" id="IPR027417">
    <property type="entry name" value="P-loop_NTPase"/>
</dbReference>
<reference evidence="2" key="2">
    <citation type="journal article" date="2022" name="Microbiol. Resour. Announc.">
        <title>Metagenome Sequencing to Explore Phylogenomics of Terrestrial Cyanobacteria.</title>
        <authorList>
            <person name="Ward R.D."/>
            <person name="Stajich J.E."/>
            <person name="Johansen J.R."/>
            <person name="Huntemann M."/>
            <person name="Clum A."/>
            <person name="Foster B."/>
            <person name="Foster B."/>
            <person name="Roux S."/>
            <person name="Palaniappan K."/>
            <person name="Varghese N."/>
            <person name="Mukherjee S."/>
            <person name="Reddy T.B.K."/>
            <person name="Daum C."/>
            <person name="Copeland A."/>
            <person name="Chen I.A."/>
            <person name="Ivanova N.N."/>
            <person name="Kyrpides N.C."/>
            <person name="Shapiro N."/>
            <person name="Eloe-Fadrosh E.A."/>
            <person name="Pietrasiak N."/>
        </authorList>
    </citation>
    <scope>NUCLEOTIDE SEQUENCE</scope>
    <source>
        <strain evidence="2">CPER-KK1</strain>
    </source>
</reference>
<dbReference type="PIRSF" id="PIRSF009320">
    <property type="entry name" value="Nuc_binding_HP_1000"/>
    <property type="match status" value="1"/>
</dbReference>
<dbReference type="Pfam" id="PF01656">
    <property type="entry name" value="CbiA"/>
    <property type="match status" value="1"/>
</dbReference>
<dbReference type="SUPFAM" id="SSF52540">
    <property type="entry name" value="P-loop containing nucleoside triphosphate hydrolases"/>
    <property type="match status" value="1"/>
</dbReference>
<evidence type="ECO:0000313" key="3">
    <source>
        <dbReference type="Proteomes" id="UP000753908"/>
    </source>
</evidence>
<feature type="domain" description="CobQ/CobB/MinD/ParA nucleotide binding" evidence="1">
    <location>
        <begin position="4"/>
        <end position="170"/>
    </location>
</feature>
<dbReference type="Proteomes" id="UP000753908">
    <property type="component" value="Unassembled WGS sequence"/>
</dbReference>
<dbReference type="EMBL" id="JAHHIF010000002">
    <property type="protein sequence ID" value="MBW4543200.1"/>
    <property type="molecule type" value="Genomic_DNA"/>
</dbReference>
<evidence type="ECO:0000259" key="1">
    <source>
        <dbReference type="Pfam" id="PF01656"/>
    </source>
</evidence>
<dbReference type="Gene3D" id="3.40.50.300">
    <property type="entry name" value="P-loop containing nucleotide triphosphate hydrolases"/>
    <property type="match status" value="1"/>
</dbReference>
<dbReference type="InterPro" id="IPR050678">
    <property type="entry name" value="DNA_Partitioning_ATPase"/>
</dbReference>
<dbReference type="InterPro" id="IPR002586">
    <property type="entry name" value="CobQ/CobB/MinD/ParA_Nub-bd_dom"/>
</dbReference>
<sequence>MIVTLVSLKGGVGKTTSAIHIAAYLQQKGSTLLIDADKNRSALVWDRESQLPFKVVSEAAAPRFIQQHNYIVIDTQARPSPEELKDLAEGCDLMILPSTPKALDLDALSKTVELLDGLNAKFKILLTQVPPRSSVARKIRASLQESGLPVFDIEIPRLVAFERAPVKGILVKDYPDPRSQTAWESYEALGKEILP</sequence>
<evidence type="ECO:0000313" key="2">
    <source>
        <dbReference type="EMBL" id="MBW4543200.1"/>
    </source>
</evidence>